<gene>
    <name evidence="5" type="ORF">BEP19_02190</name>
</gene>
<comment type="function">
    <text evidence="2">Counteracts the endogenous Pycsar antiviral defense system. Phosphodiesterase that enables metal-dependent hydrolysis of host cyclic nucleotide Pycsar defense signals such as cCMP and cUMP.</text>
</comment>
<dbReference type="Gene3D" id="3.60.15.10">
    <property type="entry name" value="Ribonuclease Z/Hydroxyacylglutathione hydrolase-like"/>
    <property type="match status" value="1"/>
</dbReference>
<dbReference type="EMBL" id="MCHY01000006">
    <property type="protein sequence ID" value="RKD25773.1"/>
    <property type="molecule type" value="Genomic_DNA"/>
</dbReference>
<dbReference type="RefSeq" id="WP_211329303.1">
    <property type="nucleotide sequence ID" value="NZ_MCHY01000006.1"/>
</dbReference>
<evidence type="ECO:0000256" key="1">
    <source>
        <dbReference type="ARBA" id="ARBA00034221"/>
    </source>
</evidence>
<comment type="caution">
    <text evidence="5">The sequence shown here is derived from an EMBL/GenBank/DDBJ whole genome shotgun (WGS) entry which is preliminary data.</text>
</comment>
<dbReference type="InterPro" id="IPR001279">
    <property type="entry name" value="Metallo-B-lactamas"/>
</dbReference>
<dbReference type="GO" id="GO:0016740">
    <property type="term" value="F:transferase activity"/>
    <property type="evidence" value="ECO:0007669"/>
    <property type="project" value="TreeGrafter"/>
</dbReference>
<evidence type="ECO:0000259" key="4">
    <source>
        <dbReference type="Pfam" id="PF00753"/>
    </source>
</evidence>
<dbReference type="CDD" id="cd07713">
    <property type="entry name" value="DHPS-like_MBL-fold"/>
    <property type="match status" value="1"/>
</dbReference>
<comment type="catalytic activity">
    <reaction evidence="1">
        <text>3',5'-cyclic CMP + H2O = CMP + H(+)</text>
        <dbReference type="Rhea" id="RHEA:72675"/>
        <dbReference type="ChEBI" id="CHEBI:15377"/>
        <dbReference type="ChEBI" id="CHEBI:15378"/>
        <dbReference type="ChEBI" id="CHEBI:58003"/>
        <dbReference type="ChEBI" id="CHEBI:60377"/>
    </reaction>
    <physiologicalReaction direction="left-to-right" evidence="1">
        <dbReference type="Rhea" id="RHEA:72676"/>
    </physiologicalReaction>
</comment>
<dbReference type="AlphaFoldDB" id="A0A419SND9"/>
<dbReference type="SUPFAM" id="SSF56281">
    <property type="entry name" value="Metallo-hydrolase/oxidoreductase"/>
    <property type="match status" value="1"/>
</dbReference>
<protein>
    <recommendedName>
        <fullName evidence="4">Metallo-beta-lactamase domain-containing protein</fullName>
    </recommendedName>
</protein>
<dbReference type="Pfam" id="PF00753">
    <property type="entry name" value="Lactamase_B"/>
    <property type="match status" value="1"/>
</dbReference>
<sequence>MTKPTLVTVDELKIMIVMDNTIDVFMAGAEHAQRFDCATLHTAVGLSPLIAEHGFCATIQVKKGEQTQTVLLDTGVSPNGVLHNMRTLGIELGEMQAIALSHGHADHTLGLPGLIDRFGESRAIPLVAHPDAFLERKVIFPDGREMCFSPPLELNQLDPNKIEVRKETGPTTLVDQAVLVTGQIPRQTSFENGFPFHYTKREGVWENDPLILDDQALVVHVEGKGLVIITGCGHAGIINTIRYAQELTGVEKIHAVIGGFHLTGGFFEKIIPDTITEFKKIKPDYLVPGHCTGWYAIQQIAQHLPDAFIPNNVGTLLRFSAE</sequence>
<keyword evidence="6" id="KW-1185">Reference proteome</keyword>
<dbReference type="InterPro" id="IPR041712">
    <property type="entry name" value="DHPS-like_MBL-fold"/>
</dbReference>
<organism evidence="5 6">
    <name type="scientific">Ammoniphilus oxalaticus</name>
    <dbReference type="NCBI Taxonomy" id="66863"/>
    <lineage>
        <taxon>Bacteria</taxon>
        <taxon>Bacillati</taxon>
        <taxon>Bacillota</taxon>
        <taxon>Bacilli</taxon>
        <taxon>Bacillales</taxon>
        <taxon>Paenibacillaceae</taxon>
        <taxon>Aneurinibacillus group</taxon>
        <taxon>Ammoniphilus</taxon>
    </lineage>
</organism>
<proteinExistence type="predicted"/>
<evidence type="ECO:0000256" key="3">
    <source>
        <dbReference type="ARBA" id="ARBA00048505"/>
    </source>
</evidence>
<evidence type="ECO:0000313" key="6">
    <source>
        <dbReference type="Proteomes" id="UP000284219"/>
    </source>
</evidence>
<comment type="catalytic activity">
    <reaction evidence="3">
        <text>3',5'-cyclic UMP + H2O = UMP + H(+)</text>
        <dbReference type="Rhea" id="RHEA:70575"/>
        <dbReference type="ChEBI" id="CHEBI:15377"/>
        <dbReference type="ChEBI" id="CHEBI:15378"/>
        <dbReference type="ChEBI" id="CHEBI:57865"/>
        <dbReference type="ChEBI" id="CHEBI:184387"/>
    </reaction>
    <physiologicalReaction direction="left-to-right" evidence="3">
        <dbReference type="Rhea" id="RHEA:70576"/>
    </physiologicalReaction>
</comment>
<reference evidence="5 6" key="1">
    <citation type="submission" date="2016-08" db="EMBL/GenBank/DDBJ databases">
        <title>Novel Firmicute Genomes.</title>
        <authorList>
            <person name="Poppleton D.I."/>
            <person name="Gribaldo S."/>
        </authorList>
    </citation>
    <scope>NUCLEOTIDE SEQUENCE [LARGE SCALE GENOMIC DNA]</scope>
    <source>
        <strain evidence="5 6">RAOx-1</strain>
    </source>
</reference>
<dbReference type="PANTHER" id="PTHR13754:SF18">
    <property type="entry name" value="7,8-DIHYDROPTERIN-6-METHYL-4-(BETA-D-RIBOFURANOSYL)-AMINOBENZENE-5'-PHOSPHATE SYNTHASE"/>
    <property type="match status" value="1"/>
</dbReference>
<dbReference type="PANTHER" id="PTHR13754">
    <property type="entry name" value="METALLO-BETA-LACTAMASE SUPERFAMILY PROTEIN"/>
    <property type="match status" value="1"/>
</dbReference>
<evidence type="ECO:0000256" key="2">
    <source>
        <dbReference type="ARBA" id="ARBA00034301"/>
    </source>
</evidence>
<dbReference type="InterPro" id="IPR052926">
    <property type="entry name" value="Metallo-beta-lactamase_dom"/>
</dbReference>
<name>A0A419SND9_9BACL</name>
<accession>A0A419SND9</accession>
<dbReference type="InterPro" id="IPR036866">
    <property type="entry name" value="RibonucZ/Hydroxyglut_hydro"/>
</dbReference>
<dbReference type="Proteomes" id="UP000284219">
    <property type="component" value="Unassembled WGS sequence"/>
</dbReference>
<feature type="domain" description="Metallo-beta-lactamase" evidence="4">
    <location>
        <begin position="67"/>
        <end position="138"/>
    </location>
</feature>
<evidence type="ECO:0000313" key="5">
    <source>
        <dbReference type="EMBL" id="RKD25773.1"/>
    </source>
</evidence>